<name>A0A5B8J2P2_9RHOB</name>
<dbReference type="InterPro" id="IPR008949">
    <property type="entry name" value="Isoprenoid_synthase_dom_sf"/>
</dbReference>
<sequence>MSLQACANLLQKGDPDRFRVAMAAPVEARKILLPLFAFNLEISRAPWVTQEPQIAEIRLQWWRDSLDQIAGGGPVRMHEVVTPMSKVLDAEGAAVLDKLIAARRWDVYTDPFEDQTHFDDYITATSGHLMWVAARALGAAKSDPVYKLAWGSGVAALLMAIPDLEARGRKPLVDGRPEAVRDLAERAMANMRDARAQRREVPSSAAPALMTAWRASDVLKRAAKHPHSVKDGLLDSSDARKKALLIWRSMTKRW</sequence>
<evidence type="ECO:0000313" key="1">
    <source>
        <dbReference type="EMBL" id="QDY68787.1"/>
    </source>
</evidence>
<dbReference type="SUPFAM" id="SSF48576">
    <property type="entry name" value="Terpenoid synthases"/>
    <property type="match status" value="1"/>
</dbReference>
<evidence type="ECO:0000313" key="2">
    <source>
        <dbReference type="Proteomes" id="UP000318483"/>
    </source>
</evidence>
<gene>
    <name evidence="1" type="ORF">FPZ52_03515</name>
</gene>
<protein>
    <submittedName>
        <fullName evidence="1">Phytoene synthase</fullName>
    </submittedName>
</protein>
<proteinExistence type="predicted"/>
<organism evidence="1 2">
    <name type="scientific">Qingshengfaniella alkalisoli</name>
    <dbReference type="NCBI Taxonomy" id="2599296"/>
    <lineage>
        <taxon>Bacteria</taxon>
        <taxon>Pseudomonadati</taxon>
        <taxon>Pseudomonadota</taxon>
        <taxon>Alphaproteobacteria</taxon>
        <taxon>Rhodobacterales</taxon>
        <taxon>Paracoccaceae</taxon>
        <taxon>Qingshengfaniella</taxon>
    </lineage>
</organism>
<dbReference type="KEGG" id="lit:FPZ52_03515"/>
<dbReference type="AlphaFoldDB" id="A0A5B8J2P2"/>
<dbReference type="EMBL" id="CP042261">
    <property type="protein sequence ID" value="QDY68787.1"/>
    <property type="molecule type" value="Genomic_DNA"/>
</dbReference>
<keyword evidence="2" id="KW-1185">Reference proteome</keyword>
<dbReference type="Gene3D" id="1.10.600.10">
    <property type="entry name" value="Farnesyl Diphosphate Synthase"/>
    <property type="match status" value="1"/>
</dbReference>
<dbReference type="OrthoDB" id="9814909at2"/>
<accession>A0A5B8J2P2</accession>
<dbReference type="RefSeq" id="WP_146363759.1">
    <property type="nucleotide sequence ID" value="NZ_CP042261.1"/>
</dbReference>
<reference evidence="1 2" key="1">
    <citation type="submission" date="2019-07" db="EMBL/GenBank/DDBJ databases">
        <title>Litoreibacter alkalisoli sp. nov., isolated from saline-alkaline soil.</title>
        <authorList>
            <person name="Wang S."/>
            <person name="Xu L."/>
            <person name="Xing Y.-T."/>
            <person name="Sun J.-Q."/>
        </authorList>
    </citation>
    <scope>NUCLEOTIDE SEQUENCE [LARGE SCALE GENOMIC DNA]</scope>
    <source>
        <strain evidence="1 2">LN3S51</strain>
    </source>
</reference>
<dbReference type="Pfam" id="PF00494">
    <property type="entry name" value="SQS_PSY"/>
    <property type="match status" value="1"/>
</dbReference>
<dbReference type="Proteomes" id="UP000318483">
    <property type="component" value="Chromosome"/>
</dbReference>
<dbReference type="InterPro" id="IPR002060">
    <property type="entry name" value="Squ/phyt_synthse"/>
</dbReference>